<proteinExistence type="predicted"/>
<organism evidence="1 2">
    <name type="scientific">Tenacibaculum soleae</name>
    <dbReference type="NCBI Taxonomy" id="447689"/>
    <lineage>
        <taxon>Bacteria</taxon>
        <taxon>Pseudomonadati</taxon>
        <taxon>Bacteroidota</taxon>
        <taxon>Flavobacteriia</taxon>
        <taxon>Flavobacteriales</taxon>
        <taxon>Flavobacteriaceae</taxon>
        <taxon>Tenacibaculum</taxon>
    </lineage>
</organism>
<name>A0A1B9XY94_9FLAO</name>
<dbReference type="AlphaFoldDB" id="A0A1B9XY94"/>
<comment type="caution">
    <text evidence="1">The sequence shown here is derived from an EMBL/GenBank/DDBJ whole genome shotgun (WGS) entry which is preliminary data.</text>
</comment>
<sequence>MAYDLTNFSDYIARENAVLTKTLFAGGDTGKFALFMGGVKGSTTVPHLSGEATLQSGSCATPQGDTQINEVTLTVKPFTVFESFCEDDLQNKLPNTVLAPGSNNGDKLTWEEQIVANKIASIQEKLELTYWQGDTNGTHNLFDGYIKKADADSNVIEGNTSSATSITKNNVKELIEDMRIASPAKVKRSKEYVTLVGDDVFDMYISKEKADNLYHYKPEHDEGIYNIGGGQGALIRVYGLDGTGRMFSSVGANFIVGSDAQGEADVADVFYDKVSDKMHIRVKGKAGVVISNADEIVEFTLSV</sequence>
<evidence type="ECO:0000313" key="1">
    <source>
        <dbReference type="EMBL" id="OCK42525.1"/>
    </source>
</evidence>
<dbReference type="STRING" id="447689.BA195_10135"/>
<reference evidence="1 2" key="1">
    <citation type="submission" date="2016-06" db="EMBL/GenBank/DDBJ databases">
        <title>Draft Genome Sequence of Tenacibaculum soleae UCD-KL19.</title>
        <authorList>
            <person name="Eisen J.A."/>
            <person name="Coil D.A."/>
            <person name="Lujan K.M."/>
        </authorList>
    </citation>
    <scope>NUCLEOTIDE SEQUENCE [LARGE SCALE GENOMIC DNA]</scope>
    <source>
        <strain evidence="1 2">UCD-KL19</strain>
    </source>
</reference>
<protein>
    <submittedName>
        <fullName evidence="1">Uncharacterized protein</fullName>
    </submittedName>
</protein>
<keyword evidence="2" id="KW-1185">Reference proteome</keyword>
<gene>
    <name evidence="1" type="ORF">BA195_10135</name>
</gene>
<accession>A0A1B9XY94</accession>
<dbReference type="EMBL" id="MAKX01000013">
    <property type="protein sequence ID" value="OCK42525.1"/>
    <property type="molecule type" value="Genomic_DNA"/>
</dbReference>
<evidence type="ECO:0000313" key="2">
    <source>
        <dbReference type="Proteomes" id="UP000093186"/>
    </source>
</evidence>
<dbReference type="OrthoDB" id="1414333at2"/>
<dbReference type="Proteomes" id="UP000093186">
    <property type="component" value="Unassembled WGS sequence"/>
</dbReference>
<dbReference type="RefSeq" id="WP_068705152.1">
    <property type="nucleotide sequence ID" value="NZ_MAKX01000013.1"/>
</dbReference>